<name>X6MME2_RETFI</name>
<evidence type="ECO:0000313" key="2">
    <source>
        <dbReference type="Proteomes" id="UP000023152"/>
    </source>
</evidence>
<accession>X6MME2</accession>
<protein>
    <submittedName>
        <fullName evidence="1">Uncharacterized protein</fullName>
    </submittedName>
</protein>
<dbReference type="Proteomes" id="UP000023152">
    <property type="component" value="Unassembled WGS sequence"/>
</dbReference>
<dbReference type="AlphaFoldDB" id="X6MME2"/>
<gene>
    <name evidence="1" type="ORF">RFI_22558</name>
</gene>
<keyword evidence="2" id="KW-1185">Reference proteome</keyword>
<comment type="caution">
    <text evidence="1">The sequence shown here is derived from an EMBL/GenBank/DDBJ whole genome shotgun (WGS) entry which is preliminary data.</text>
</comment>
<reference evidence="1 2" key="1">
    <citation type="journal article" date="2013" name="Curr. Biol.">
        <title>The Genome of the Foraminiferan Reticulomyxa filosa.</title>
        <authorList>
            <person name="Glockner G."/>
            <person name="Hulsmann N."/>
            <person name="Schleicher M."/>
            <person name="Noegel A.A."/>
            <person name="Eichinger L."/>
            <person name="Gallinger C."/>
            <person name="Pawlowski J."/>
            <person name="Sierra R."/>
            <person name="Euteneuer U."/>
            <person name="Pillet L."/>
            <person name="Moustafa A."/>
            <person name="Platzer M."/>
            <person name="Groth M."/>
            <person name="Szafranski K."/>
            <person name="Schliwa M."/>
        </authorList>
    </citation>
    <scope>NUCLEOTIDE SEQUENCE [LARGE SCALE GENOMIC DNA]</scope>
</reference>
<dbReference type="EMBL" id="ASPP01019746">
    <property type="protein sequence ID" value="ETO14811.1"/>
    <property type="molecule type" value="Genomic_DNA"/>
</dbReference>
<evidence type="ECO:0000313" key="1">
    <source>
        <dbReference type="EMBL" id="ETO14811.1"/>
    </source>
</evidence>
<sequence length="305" mass="35898">MKMIPQTHPQNSVESELKKREKTLIAERYSLSLSEIKSSESSQSSKSLGNFSVIIRPPFRAVLKKLLSIWYPLQNLLDFPTLQHTKFYFLFFQKFQNKRRLKCGKKEPLSNKRPQQHWSIVPIIHYSKKKQLAVLYIVAYKSKQQKYKIRQPKKKRQIKYQKNMDTIHLALDWKSVGLFMLLKIQTNWMRDFSSFSYYHKGKPKKINLKKLLNCITFDVTGTGTVQHAPNMSSNSSSLYHFLQHSSQTYSDSIQASSLRYVTVQLPKKKCPDYDKSEETSDNFFFKSSHFATVIFLCIICHFKKK</sequence>
<proteinExistence type="predicted"/>
<organism evidence="1 2">
    <name type="scientific">Reticulomyxa filosa</name>
    <dbReference type="NCBI Taxonomy" id="46433"/>
    <lineage>
        <taxon>Eukaryota</taxon>
        <taxon>Sar</taxon>
        <taxon>Rhizaria</taxon>
        <taxon>Retaria</taxon>
        <taxon>Foraminifera</taxon>
        <taxon>Monothalamids</taxon>
        <taxon>Reticulomyxidae</taxon>
        <taxon>Reticulomyxa</taxon>
    </lineage>
</organism>